<dbReference type="AlphaFoldDB" id="A0A7S3XTQ8"/>
<evidence type="ECO:0000313" key="3">
    <source>
        <dbReference type="EMBL" id="CAE0631993.1"/>
    </source>
</evidence>
<dbReference type="SUPFAM" id="SSF68906">
    <property type="entry name" value="SAP domain"/>
    <property type="match status" value="1"/>
</dbReference>
<feature type="domain" description="SAP" evidence="2">
    <location>
        <begin position="370"/>
        <end position="404"/>
    </location>
</feature>
<accession>A0A7S3XTQ8</accession>
<protein>
    <recommendedName>
        <fullName evidence="2">SAP domain-containing protein</fullName>
    </recommendedName>
</protein>
<name>A0A7S3XTQ8_HETAK</name>
<gene>
    <name evidence="3" type="ORF">HAKA00212_LOCUS10698</name>
</gene>
<dbReference type="SMART" id="SM00513">
    <property type="entry name" value="SAP"/>
    <property type="match status" value="1"/>
</dbReference>
<feature type="region of interest" description="Disordered" evidence="1">
    <location>
        <begin position="216"/>
        <end position="358"/>
    </location>
</feature>
<proteinExistence type="predicted"/>
<organism evidence="3">
    <name type="scientific">Heterosigma akashiwo</name>
    <name type="common">Chromophytic alga</name>
    <name type="synonym">Heterosigma carterae</name>
    <dbReference type="NCBI Taxonomy" id="2829"/>
    <lineage>
        <taxon>Eukaryota</taxon>
        <taxon>Sar</taxon>
        <taxon>Stramenopiles</taxon>
        <taxon>Ochrophyta</taxon>
        <taxon>Raphidophyceae</taxon>
        <taxon>Chattonellales</taxon>
        <taxon>Chattonellaceae</taxon>
        <taxon>Heterosigma</taxon>
    </lineage>
</organism>
<evidence type="ECO:0000259" key="2">
    <source>
        <dbReference type="PROSITE" id="PS50800"/>
    </source>
</evidence>
<feature type="compositionally biased region" description="Acidic residues" evidence="1">
    <location>
        <begin position="226"/>
        <end position="242"/>
    </location>
</feature>
<dbReference type="Pfam" id="PF02037">
    <property type="entry name" value="SAP"/>
    <property type="match status" value="1"/>
</dbReference>
<feature type="region of interest" description="Disordered" evidence="1">
    <location>
        <begin position="79"/>
        <end position="105"/>
    </location>
</feature>
<sequence length="1001" mass="111494">MDALTEEQLNQLAANAERTCVEADSEGTLSSYASVLNGLGNWLGRRIYLTHTLTEERYEVVSREFERLQQLRFQEQQRLQQQERQQQFHEASDDQNEEEFHTSSAIPEEELFLPASIREIMSYVEFVKFTHGTIHPNRPTMLKCAAVKYRELNGAPAFSEKEVKIFKKFSKGIKNQMSLAVNAGTRSINQKGRALKTEELPVLTMAAYRGVPFLNPPQLQQVGAESDPEESSDDEDDEDVWDEDRASGEPLPAVSVMWNRRLPNGELAPQPGAPPEPSLQAAQPVGEGSTNIEDHDSTRIEDDHEVAPDEDRAPQAAQPVGEDSTRIEDDDEVAPDEDRAPQAAQPVGEGSTNIEDHDAAPDENRALQALKALSVLQLKAALKEMGLPTSGRKADLVQLLADADYRPPTPTPGNQSRRPAESKGKVKFPTELPLFILMCFNLVARAATVTAVRSEHIDWAGQWLLIGIAKSKRQTHLVGWWFHCIANKFMPSVCVVLAMALHFVCNPHLSASNVPIFHTSKAKNKGLSSLFGKLAKFCGVFNVVAHSIRKCGLSRLTTGVVDCVNQMAANIRARWQMGDINTRVNKIYVGFHKASDQYCARLLALLSLGASFFLAAPPHFKINTEGEYSQLVMNSIAILWPVIALEGIRNAAPFFLASLVHHYAWLKNTLDESHPLWRSAFKELDIHALTAELDTGKSRFDCEEGAFKAMVVDKKVDDLALAVKEIAEQGRENKEQIQTLVQGVNGISGSLAIGNMAAHGAMIPDPSNMEAFTNRLAEEVAQRMIAQGSLSSGPVVQQGPLLTAGSFIWGGKQRAVPQSFKFTGRCDQTSLLDAWRQWCLGDVSDGVMPYHQLLIHHRDDIRDVYAVRGEGNQYKDSINKSISEMMKVCKFFEQCLATCLAPGESVEGYKESVNQSLRENKIDEAVSLVRSTWDALWVKAEPLIDEGKEQGPPRTVKRKHATQSLYVRTVYKRLGNLAKKRKRQQEEQQLQQQQQHQEEEV</sequence>
<reference evidence="3" key="1">
    <citation type="submission" date="2021-01" db="EMBL/GenBank/DDBJ databases">
        <authorList>
            <person name="Corre E."/>
            <person name="Pelletier E."/>
            <person name="Niang G."/>
            <person name="Scheremetjew M."/>
            <person name="Finn R."/>
            <person name="Kale V."/>
            <person name="Holt S."/>
            <person name="Cochrane G."/>
            <person name="Meng A."/>
            <person name="Brown T."/>
            <person name="Cohen L."/>
        </authorList>
    </citation>
    <scope>NUCLEOTIDE SEQUENCE</scope>
    <source>
        <strain evidence="3">CCMP3107</strain>
    </source>
</reference>
<dbReference type="InterPro" id="IPR036361">
    <property type="entry name" value="SAP_dom_sf"/>
</dbReference>
<dbReference type="EMBL" id="HBIU01023023">
    <property type="protein sequence ID" value="CAE0631993.1"/>
    <property type="molecule type" value="Transcribed_RNA"/>
</dbReference>
<feature type="region of interest" description="Disordered" evidence="1">
    <location>
        <begin position="978"/>
        <end position="1001"/>
    </location>
</feature>
<feature type="region of interest" description="Disordered" evidence="1">
    <location>
        <begin position="404"/>
        <end position="423"/>
    </location>
</feature>
<evidence type="ECO:0000256" key="1">
    <source>
        <dbReference type="SAM" id="MobiDB-lite"/>
    </source>
</evidence>
<dbReference type="PROSITE" id="PS50800">
    <property type="entry name" value="SAP"/>
    <property type="match status" value="1"/>
</dbReference>
<feature type="compositionally biased region" description="Basic and acidic residues" evidence="1">
    <location>
        <begin position="292"/>
        <end position="313"/>
    </location>
</feature>
<dbReference type="InterPro" id="IPR003034">
    <property type="entry name" value="SAP_dom"/>
</dbReference>
<dbReference type="Gene3D" id="1.10.720.30">
    <property type="entry name" value="SAP domain"/>
    <property type="match status" value="1"/>
</dbReference>